<dbReference type="GO" id="GO:0005886">
    <property type="term" value="C:plasma membrane"/>
    <property type="evidence" value="ECO:0007669"/>
    <property type="project" value="UniProtKB-SubCell"/>
</dbReference>
<keyword evidence="7 11" id="KW-0472">Membrane</keyword>
<dbReference type="Proteomes" id="UP001367508">
    <property type="component" value="Unassembled WGS sequence"/>
</dbReference>
<comment type="similarity">
    <text evidence="8 9">Belongs to the small heat shock protein (HSP20) family.</text>
</comment>
<evidence type="ECO:0000256" key="8">
    <source>
        <dbReference type="PROSITE-ProRule" id="PRU00285"/>
    </source>
</evidence>
<proteinExistence type="inferred from homology"/>
<sequence>MAMRPKPRAQSSIRPVYEIFKANSDMKEKEDAYFLHIYLPGFIKEGIKINFVSSSRMVRVVGERPLNYGNRISRFEQTYPVPDDCDVQKLQGKYEQGTLTITMPKKPIPQVDTPKTEIEPTKRKGPTPISPLRKPMPQPKPKEEPKQAIPPKSPITRIEPKVEPIQDYKRPQNVQEEKSTTIASTSKDQMGRSQKGQEEIETKPTSSIMDPSKQIEDKREEEIKQAISYIENFKKKLSEMDEKRGAIKKKDETGKPEKYIDHNMILEDKEIKARKSPKEGESSSPKAQEKGKESNIDKRKNKDDSSYTIGKGINEVVASATEVVTRIGEGTLNEEEKPLVANMGAAILVIVALGAYVTYKFTSSGRP</sequence>
<keyword evidence="6 11" id="KW-1133">Transmembrane helix</keyword>
<keyword evidence="5" id="KW-0611">Plant defense</keyword>
<comment type="subcellular location">
    <subcellularLocation>
        <location evidence="1">Cell membrane</location>
        <topology evidence="1">Single-pass membrane protein</topology>
    </subcellularLocation>
</comment>
<keyword evidence="14" id="KW-1185">Reference proteome</keyword>
<dbReference type="PROSITE" id="PS01031">
    <property type="entry name" value="SHSP"/>
    <property type="match status" value="1"/>
</dbReference>
<gene>
    <name evidence="13" type="ORF">VNO77_25864</name>
</gene>
<evidence type="ECO:0000313" key="14">
    <source>
        <dbReference type="Proteomes" id="UP001367508"/>
    </source>
</evidence>
<name>A0AAN9KUA2_CANGL</name>
<dbReference type="GO" id="GO:0034605">
    <property type="term" value="P:cellular response to heat"/>
    <property type="evidence" value="ECO:0007669"/>
    <property type="project" value="TreeGrafter"/>
</dbReference>
<dbReference type="CDD" id="cd06464">
    <property type="entry name" value="ACD_sHsps-like"/>
    <property type="match status" value="1"/>
</dbReference>
<feature type="compositionally biased region" description="Basic and acidic residues" evidence="10">
    <location>
        <begin position="158"/>
        <end position="179"/>
    </location>
</feature>
<dbReference type="Gene3D" id="2.60.40.790">
    <property type="match status" value="1"/>
</dbReference>
<evidence type="ECO:0000256" key="11">
    <source>
        <dbReference type="SAM" id="Phobius"/>
    </source>
</evidence>
<comment type="caution">
    <text evidence="13">The sequence shown here is derived from an EMBL/GenBank/DDBJ whole genome shotgun (WGS) entry which is preliminary data.</text>
</comment>
<dbReference type="InterPro" id="IPR008978">
    <property type="entry name" value="HSP20-like_chaperone"/>
</dbReference>
<evidence type="ECO:0000256" key="9">
    <source>
        <dbReference type="RuleBase" id="RU003616"/>
    </source>
</evidence>
<organism evidence="13 14">
    <name type="scientific">Canavalia gladiata</name>
    <name type="common">Sword bean</name>
    <name type="synonym">Dolichos gladiatus</name>
    <dbReference type="NCBI Taxonomy" id="3824"/>
    <lineage>
        <taxon>Eukaryota</taxon>
        <taxon>Viridiplantae</taxon>
        <taxon>Streptophyta</taxon>
        <taxon>Embryophyta</taxon>
        <taxon>Tracheophyta</taxon>
        <taxon>Spermatophyta</taxon>
        <taxon>Magnoliopsida</taxon>
        <taxon>eudicotyledons</taxon>
        <taxon>Gunneridae</taxon>
        <taxon>Pentapetalae</taxon>
        <taxon>rosids</taxon>
        <taxon>fabids</taxon>
        <taxon>Fabales</taxon>
        <taxon>Fabaceae</taxon>
        <taxon>Papilionoideae</taxon>
        <taxon>50 kb inversion clade</taxon>
        <taxon>NPAAA clade</taxon>
        <taxon>indigoferoid/millettioid clade</taxon>
        <taxon>Phaseoleae</taxon>
        <taxon>Canavalia</taxon>
    </lineage>
</organism>
<evidence type="ECO:0000256" key="5">
    <source>
        <dbReference type="ARBA" id="ARBA00022821"/>
    </source>
</evidence>
<dbReference type="SUPFAM" id="SSF49764">
    <property type="entry name" value="HSP20-like chaperones"/>
    <property type="match status" value="1"/>
</dbReference>
<feature type="region of interest" description="Disordered" evidence="10">
    <location>
        <begin position="237"/>
        <end position="308"/>
    </location>
</feature>
<evidence type="ECO:0000256" key="10">
    <source>
        <dbReference type="SAM" id="MobiDB-lite"/>
    </source>
</evidence>
<keyword evidence="2" id="KW-1003">Cell membrane</keyword>
<evidence type="ECO:0000313" key="13">
    <source>
        <dbReference type="EMBL" id="KAK7322483.1"/>
    </source>
</evidence>
<evidence type="ECO:0000256" key="2">
    <source>
        <dbReference type="ARBA" id="ARBA00022475"/>
    </source>
</evidence>
<keyword evidence="3 11" id="KW-0812">Transmembrane</keyword>
<dbReference type="EMBL" id="JAYMYQ010000006">
    <property type="protein sequence ID" value="KAK7322483.1"/>
    <property type="molecule type" value="Genomic_DNA"/>
</dbReference>
<feature type="compositionally biased region" description="Polar residues" evidence="10">
    <location>
        <begin position="180"/>
        <end position="194"/>
    </location>
</feature>
<dbReference type="InterPro" id="IPR002068">
    <property type="entry name" value="A-crystallin/Hsp20_dom"/>
</dbReference>
<feature type="compositionally biased region" description="Basic and acidic residues" evidence="10">
    <location>
        <begin position="237"/>
        <end position="305"/>
    </location>
</feature>
<dbReference type="GO" id="GO:0006952">
    <property type="term" value="P:defense response"/>
    <property type="evidence" value="ECO:0007669"/>
    <property type="project" value="UniProtKB-KW"/>
</dbReference>
<keyword evidence="4" id="KW-0677">Repeat</keyword>
<evidence type="ECO:0000256" key="6">
    <source>
        <dbReference type="ARBA" id="ARBA00022989"/>
    </source>
</evidence>
<reference evidence="13 14" key="1">
    <citation type="submission" date="2024-01" db="EMBL/GenBank/DDBJ databases">
        <title>The genomes of 5 underutilized Papilionoideae crops provide insights into root nodulation and disease resistanc.</title>
        <authorList>
            <person name="Jiang F."/>
        </authorList>
    </citation>
    <scope>NUCLEOTIDE SEQUENCE [LARGE SCALE GENOMIC DNA]</scope>
    <source>
        <strain evidence="13">LVBAO_FW01</strain>
        <tissue evidence="13">Leaves</tissue>
    </source>
</reference>
<feature type="transmembrane region" description="Helical" evidence="11">
    <location>
        <begin position="339"/>
        <end position="359"/>
    </location>
</feature>
<accession>A0AAN9KUA2</accession>
<feature type="region of interest" description="Disordered" evidence="10">
    <location>
        <begin position="104"/>
        <end position="218"/>
    </location>
</feature>
<evidence type="ECO:0000256" key="7">
    <source>
        <dbReference type="ARBA" id="ARBA00023136"/>
    </source>
</evidence>
<evidence type="ECO:0000256" key="4">
    <source>
        <dbReference type="ARBA" id="ARBA00022737"/>
    </source>
</evidence>
<feature type="domain" description="SHSP" evidence="12">
    <location>
        <begin position="15"/>
        <end position="121"/>
    </location>
</feature>
<protein>
    <recommendedName>
        <fullName evidence="12">SHSP domain-containing protein</fullName>
    </recommendedName>
</protein>
<dbReference type="PANTHER" id="PTHR43670">
    <property type="entry name" value="HEAT SHOCK PROTEIN 26"/>
    <property type="match status" value="1"/>
</dbReference>
<evidence type="ECO:0000256" key="3">
    <source>
        <dbReference type="ARBA" id="ARBA00022692"/>
    </source>
</evidence>
<dbReference type="Pfam" id="PF00011">
    <property type="entry name" value="HSP20"/>
    <property type="match status" value="1"/>
</dbReference>
<dbReference type="AlphaFoldDB" id="A0AAN9KUA2"/>
<evidence type="ECO:0000256" key="1">
    <source>
        <dbReference type="ARBA" id="ARBA00004162"/>
    </source>
</evidence>
<evidence type="ECO:0000259" key="12">
    <source>
        <dbReference type="PROSITE" id="PS01031"/>
    </source>
</evidence>
<dbReference type="PANTHER" id="PTHR43670:SF121">
    <property type="entry name" value="PROTEIN RESTRICTED TEV MOVEMENT 2"/>
    <property type="match status" value="1"/>
</dbReference>